<evidence type="ECO:0008006" key="4">
    <source>
        <dbReference type="Google" id="ProtNLM"/>
    </source>
</evidence>
<dbReference type="Proteomes" id="UP000520198">
    <property type="component" value="Unassembled WGS sequence"/>
</dbReference>
<protein>
    <recommendedName>
        <fullName evidence="4">Lipoprotein</fullName>
    </recommendedName>
</protein>
<comment type="caution">
    <text evidence="2">The sequence shown here is derived from an EMBL/GenBank/DDBJ whole genome shotgun (WGS) entry which is preliminary data.</text>
</comment>
<dbReference type="EMBL" id="JABWDU010000001">
    <property type="protein sequence ID" value="NVD37628.1"/>
    <property type="molecule type" value="Genomic_DNA"/>
</dbReference>
<organism evidence="2 3">
    <name type="scientific">Ensifer oleiphilus</name>
    <dbReference type="NCBI Taxonomy" id="2742698"/>
    <lineage>
        <taxon>Bacteria</taxon>
        <taxon>Pseudomonadati</taxon>
        <taxon>Pseudomonadota</taxon>
        <taxon>Alphaproteobacteria</taxon>
        <taxon>Hyphomicrobiales</taxon>
        <taxon>Rhizobiaceae</taxon>
        <taxon>Sinorhizobium/Ensifer group</taxon>
        <taxon>Ensifer</taxon>
    </lineage>
</organism>
<evidence type="ECO:0000256" key="1">
    <source>
        <dbReference type="SAM" id="SignalP"/>
    </source>
</evidence>
<keyword evidence="1" id="KW-0732">Signal</keyword>
<feature type="signal peptide" evidence="1">
    <location>
        <begin position="1"/>
        <end position="19"/>
    </location>
</feature>
<feature type="chain" id="PRO_5030749568" description="Lipoprotein" evidence="1">
    <location>
        <begin position="20"/>
        <end position="197"/>
    </location>
</feature>
<evidence type="ECO:0000313" key="3">
    <source>
        <dbReference type="Proteomes" id="UP000520198"/>
    </source>
</evidence>
<evidence type="ECO:0000313" key="2">
    <source>
        <dbReference type="EMBL" id="NVD37628.1"/>
    </source>
</evidence>
<keyword evidence="3" id="KW-1185">Reference proteome</keyword>
<dbReference type="RefSeq" id="WP_176351403.1">
    <property type="nucleotide sequence ID" value="NZ_JABWDU010000001.1"/>
</dbReference>
<reference evidence="2 3" key="1">
    <citation type="submission" date="2020-06" db="EMBL/GenBank/DDBJ databases">
        <authorList>
            <person name="Grouzdev D.S."/>
        </authorList>
    </citation>
    <scope>NUCLEOTIDE SEQUENCE [LARGE SCALE GENOMIC DNA]</scope>
    <source>
        <strain evidence="2 3">HO-A22</strain>
    </source>
</reference>
<sequence length="197" mass="21185">MPFRILMNPCLFLSLNVLAACAALNVGSLEKLSGIDPLRSDPAELRVALLVPEALSLRRGDATLGISWKADGSPLDTRRFALQVQSGNAGAPDLTERMRDGQTLYVLTLTPADAERLRDMQEKIAATRGIEAKGRGSLSVGFSGGCWTGAFPANRKITVDAWIRTRSDESYFQILSGLDVMDLLHQSGVRALPACAA</sequence>
<proteinExistence type="predicted"/>
<name>A0A7Y6Q215_9HYPH</name>
<gene>
    <name evidence="2" type="ORF">HT585_02070</name>
</gene>
<dbReference type="AlphaFoldDB" id="A0A7Y6Q215"/>
<dbReference type="PROSITE" id="PS51257">
    <property type="entry name" value="PROKAR_LIPOPROTEIN"/>
    <property type="match status" value="1"/>
</dbReference>
<accession>A0A7Y6Q215</accession>